<keyword evidence="2" id="KW-0805">Transcription regulation</keyword>
<dbReference type="SUPFAM" id="SSF46785">
    <property type="entry name" value="Winged helix' DNA-binding domain"/>
    <property type="match status" value="1"/>
</dbReference>
<evidence type="ECO:0000313" key="6">
    <source>
        <dbReference type="EMBL" id="RGI84345.1"/>
    </source>
</evidence>
<dbReference type="InterPro" id="IPR036390">
    <property type="entry name" value="WH_DNA-bd_sf"/>
</dbReference>
<keyword evidence="4" id="KW-0804">Transcription</keyword>
<dbReference type="InterPro" id="IPR005119">
    <property type="entry name" value="LysR_subst-bd"/>
</dbReference>
<evidence type="ECO:0000313" key="10">
    <source>
        <dbReference type="Proteomes" id="UP000260664"/>
    </source>
</evidence>
<evidence type="ECO:0000256" key="3">
    <source>
        <dbReference type="ARBA" id="ARBA00023125"/>
    </source>
</evidence>
<dbReference type="PANTHER" id="PTHR30346">
    <property type="entry name" value="TRANSCRIPTIONAL DUAL REGULATOR HCAR-RELATED"/>
    <property type="match status" value="1"/>
</dbReference>
<evidence type="ECO:0000313" key="9">
    <source>
        <dbReference type="EMBL" id="RHB41520.1"/>
    </source>
</evidence>
<sequence>MTLQQLRYVTTVAETGTMSEAARRLFVSQPGLTKAIRELEQEMGIIIFDRTNKGIEVSKDGAIFLGYARQVLEQASLLEERYKLQAGGKKEFSVSTQHYSFAVNAFVDLIKEFGGDNYDFSLRETQTYEIIDDVAKMRSEIGILYLNDFNRTVLKKIIKANDLEFETLFTARPHIFVSTLNPLAGKESVTMEDLKTYPYLSFEQGEHNSFYFSEEIFSTTERAKNIRVRDRATLFNLLIGLNGYTVCSGVIDEELNGANIVAVPLKEEGDMEIGILTHHRIRGSRMSEFYIQALRKYISWKNAEAFLI</sequence>
<accession>A0A3E4F724</accession>
<evidence type="ECO:0000256" key="4">
    <source>
        <dbReference type="ARBA" id="ARBA00023163"/>
    </source>
</evidence>
<evidence type="ECO:0000313" key="13">
    <source>
        <dbReference type="Proteomes" id="UP000285642"/>
    </source>
</evidence>
<dbReference type="EMBL" id="QSQQ01000009">
    <property type="protein sequence ID" value="RGK47869.1"/>
    <property type="molecule type" value="Genomic_DNA"/>
</dbReference>
<dbReference type="CDD" id="cd05466">
    <property type="entry name" value="PBP2_LTTR_substrate"/>
    <property type="match status" value="1"/>
</dbReference>
<dbReference type="EMBL" id="QSOI01000007">
    <property type="protein sequence ID" value="RGI84345.1"/>
    <property type="molecule type" value="Genomic_DNA"/>
</dbReference>
<comment type="caution">
    <text evidence="6">The sequence shown here is derived from an EMBL/GenBank/DDBJ whole genome shotgun (WGS) entry which is preliminary data.</text>
</comment>
<dbReference type="Proteomes" id="UP000284883">
    <property type="component" value="Unassembled WGS sequence"/>
</dbReference>
<dbReference type="EMBL" id="QSGQ01000002">
    <property type="protein sequence ID" value="RHB41520.1"/>
    <property type="molecule type" value="Genomic_DNA"/>
</dbReference>
<evidence type="ECO:0000256" key="1">
    <source>
        <dbReference type="ARBA" id="ARBA00009437"/>
    </source>
</evidence>
<dbReference type="Gene3D" id="1.10.10.10">
    <property type="entry name" value="Winged helix-like DNA-binding domain superfamily/Winged helix DNA-binding domain"/>
    <property type="match status" value="1"/>
</dbReference>
<dbReference type="Proteomes" id="UP000260664">
    <property type="component" value="Unassembled WGS sequence"/>
</dbReference>
<name>A0A3E4F724_9FIRM</name>
<dbReference type="PANTHER" id="PTHR30346:SF0">
    <property type="entry name" value="HCA OPERON TRANSCRIPTIONAL ACTIVATOR HCAR"/>
    <property type="match status" value="1"/>
</dbReference>
<evidence type="ECO:0000259" key="5">
    <source>
        <dbReference type="PROSITE" id="PS50931"/>
    </source>
</evidence>
<dbReference type="GO" id="GO:0032993">
    <property type="term" value="C:protein-DNA complex"/>
    <property type="evidence" value="ECO:0007669"/>
    <property type="project" value="TreeGrafter"/>
</dbReference>
<evidence type="ECO:0000313" key="11">
    <source>
        <dbReference type="Proteomes" id="UP000261208"/>
    </source>
</evidence>
<dbReference type="Pfam" id="PF00126">
    <property type="entry name" value="HTH_1"/>
    <property type="match status" value="1"/>
</dbReference>
<dbReference type="AlphaFoldDB" id="A0A3E4F724"/>
<protein>
    <submittedName>
        <fullName evidence="6">LysR family transcriptional regulator</fullName>
    </submittedName>
</protein>
<evidence type="ECO:0000313" key="8">
    <source>
        <dbReference type="EMBL" id="RHA71669.1"/>
    </source>
</evidence>
<evidence type="ECO:0000313" key="12">
    <source>
        <dbReference type="Proteomes" id="UP000284883"/>
    </source>
</evidence>
<dbReference type="FunFam" id="1.10.10.10:FF:000001">
    <property type="entry name" value="LysR family transcriptional regulator"/>
    <property type="match status" value="1"/>
</dbReference>
<dbReference type="PROSITE" id="PS50931">
    <property type="entry name" value="HTH_LYSR"/>
    <property type="match status" value="1"/>
</dbReference>
<dbReference type="SUPFAM" id="SSF53850">
    <property type="entry name" value="Periplasmic binding protein-like II"/>
    <property type="match status" value="1"/>
</dbReference>
<reference evidence="10 11" key="1">
    <citation type="submission" date="2018-08" db="EMBL/GenBank/DDBJ databases">
        <title>A genome reference for cultivated species of the human gut microbiota.</title>
        <authorList>
            <person name="Zou Y."/>
            <person name="Xue W."/>
            <person name="Luo G."/>
        </authorList>
    </citation>
    <scope>NUCLEOTIDE SEQUENCE [LARGE SCALE GENOMIC DNA]</scope>
    <source>
        <strain evidence="9 12">AM40-15AC</strain>
        <strain evidence="8 13">AM42-8</strain>
        <strain evidence="7 11">TF11-11</strain>
        <strain evidence="6 10">TM09-19AC</strain>
    </source>
</reference>
<feature type="domain" description="HTH lysR-type" evidence="5">
    <location>
        <begin position="1"/>
        <end position="58"/>
    </location>
</feature>
<dbReference type="Proteomes" id="UP000261208">
    <property type="component" value="Unassembled WGS sequence"/>
</dbReference>
<gene>
    <name evidence="9" type="ORF">DW885_04800</name>
    <name evidence="8" type="ORF">DW924_03335</name>
    <name evidence="7" type="ORF">DXD10_08490</name>
    <name evidence="6" type="ORF">DXD84_07395</name>
</gene>
<dbReference type="RefSeq" id="WP_117494997.1">
    <property type="nucleotide sequence ID" value="NZ_QSFS01000003.1"/>
</dbReference>
<dbReference type="InterPro" id="IPR036388">
    <property type="entry name" value="WH-like_DNA-bd_sf"/>
</dbReference>
<dbReference type="GO" id="GO:0003677">
    <property type="term" value="F:DNA binding"/>
    <property type="evidence" value="ECO:0007669"/>
    <property type="project" value="UniProtKB-KW"/>
</dbReference>
<dbReference type="PRINTS" id="PR00039">
    <property type="entry name" value="HTHLYSR"/>
</dbReference>
<keyword evidence="3" id="KW-0238">DNA-binding</keyword>
<comment type="similarity">
    <text evidence="1">Belongs to the LysR transcriptional regulatory family.</text>
</comment>
<proteinExistence type="inferred from homology"/>
<dbReference type="Proteomes" id="UP000285642">
    <property type="component" value="Unassembled WGS sequence"/>
</dbReference>
<evidence type="ECO:0000256" key="2">
    <source>
        <dbReference type="ARBA" id="ARBA00023015"/>
    </source>
</evidence>
<organism evidence="6 10">
    <name type="scientific">Dorea formicigenerans</name>
    <dbReference type="NCBI Taxonomy" id="39486"/>
    <lineage>
        <taxon>Bacteria</taxon>
        <taxon>Bacillati</taxon>
        <taxon>Bacillota</taxon>
        <taxon>Clostridia</taxon>
        <taxon>Lachnospirales</taxon>
        <taxon>Lachnospiraceae</taxon>
        <taxon>Dorea</taxon>
    </lineage>
</organism>
<evidence type="ECO:0000313" key="7">
    <source>
        <dbReference type="EMBL" id="RGK47869.1"/>
    </source>
</evidence>
<dbReference type="EMBL" id="QSFS01000003">
    <property type="protein sequence ID" value="RHA71669.1"/>
    <property type="molecule type" value="Genomic_DNA"/>
</dbReference>
<dbReference type="InterPro" id="IPR000847">
    <property type="entry name" value="LysR_HTH_N"/>
</dbReference>
<dbReference type="GO" id="GO:0003700">
    <property type="term" value="F:DNA-binding transcription factor activity"/>
    <property type="evidence" value="ECO:0007669"/>
    <property type="project" value="InterPro"/>
</dbReference>
<dbReference type="Pfam" id="PF03466">
    <property type="entry name" value="LysR_substrate"/>
    <property type="match status" value="1"/>
</dbReference>
<dbReference type="Gene3D" id="3.40.190.10">
    <property type="entry name" value="Periplasmic binding protein-like II"/>
    <property type="match status" value="2"/>
</dbReference>